<evidence type="ECO:0000313" key="3">
    <source>
        <dbReference type="EMBL" id="CAF9936110.1"/>
    </source>
</evidence>
<gene>
    <name evidence="3" type="ORF">ALECFALPRED_006704</name>
</gene>
<dbReference type="Pfam" id="PF01636">
    <property type="entry name" value="APH"/>
    <property type="match status" value="1"/>
</dbReference>
<accession>A0A8H3IZ97</accession>
<dbReference type="EMBL" id="CAJPDR010000432">
    <property type="protein sequence ID" value="CAF9936110.1"/>
    <property type="molecule type" value="Genomic_DNA"/>
</dbReference>
<dbReference type="AlphaFoldDB" id="A0A8H3IZ97"/>
<dbReference type="PANTHER" id="PTHR21310:SF56">
    <property type="entry name" value="AMINOGLYCOSIDE PHOSPHOTRANSFERASE DOMAIN-CONTAINING PROTEIN"/>
    <property type="match status" value="1"/>
</dbReference>
<feature type="region of interest" description="Disordered" evidence="1">
    <location>
        <begin position="1"/>
        <end position="45"/>
    </location>
</feature>
<feature type="compositionally biased region" description="Polar residues" evidence="1">
    <location>
        <begin position="36"/>
        <end position="45"/>
    </location>
</feature>
<evidence type="ECO:0000256" key="1">
    <source>
        <dbReference type="SAM" id="MobiDB-lite"/>
    </source>
</evidence>
<dbReference type="Gene3D" id="3.90.1200.10">
    <property type="match status" value="1"/>
</dbReference>
<dbReference type="InterPro" id="IPR011009">
    <property type="entry name" value="Kinase-like_dom_sf"/>
</dbReference>
<dbReference type="PANTHER" id="PTHR21310">
    <property type="entry name" value="AMINOGLYCOSIDE PHOSPHOTRANSFERASE-RELATED-RELATED"/>
    <property type="match status" value="1"/>
</dbReference>
<protein>
    <recommendedName>
        <fullName evidence="2">Aminoglycoside phosphotransferase domain-containing protein</fullName>
    </recommendedName>
</protein>
<evidence type="ECO:0000313" key="4">
    <source>
        <dbReference type="Proteomes" id="UP000664203"/>
    </source>
</evidence>
<dbReference type="OrthoDB" id="10003767at2759"/>
<name>A0A8H3IZ97_9LECA</name>
<proteinExistence type="predicted"/>
<evidence type="ECO:0000259" key="2">
    <source>
        <dbReference type="Pfam" id="PF01636"/>
    </source>
</evidence>
<keyword evidence="4" id="KW-1185">Reference proteome</keyword>
<organism evidence="3 4">
    <name type="scientific">Alectoria fallacina</name>
    <dbReference type="NCBI Taxonomy" id="1903189"/>
    <lineage>
        <taxon>Eukaryota</taxon>
        <taxon>Fungi</taxon>
        <taxon>Dikarya</taxon>
        <taxon>Ascomycota</taxon>
        <taxon>Pezizomycotina</taxon>
        <taxon>Lecanoromycetes</taxon>
        <taxon>OSLEUM clade</taxon>
        <taxon>Lecanoromycetidae</taxon>
        <taxon>Lecanorales</taxon>
        <taxon>Lecanorineae</taxon>
        <taxon>Parmeliaceae</taxon>
        <taxon>Alectoria</taxon>
    </lineage>
</organism>
<feature type="domain" description="Aminoglycoside phosphotransferase" evidence="2">
    <location>
        <begin position="141"/>
        <end position="377"/>
    </location>
</feature>
<dbReference type="InterPro" id="IPR051678">
    <property type="entry name" value="AGP_Transferase"/>
</dbReference>
<comment type="caution">
    <text evidence="3">The sequence shown here is derived from an EMBL/GenBank/DDBJ whole genome shotgun (WGS) entry which is preliminary data.</text>
</comment>
<sequence>MTSKPAAEAQDARSDAPNMTTLTLLDMKNEAPRSPTPSDNDSIHSCSDFSDTSTLKYDQELYNLFKVRVEKLCESLWPPRRSIMQYLSNSKLATRMRANGFFRLFVPSPIQEGPLIERLKGGDYNRITGITLPSTKGEGDRNRNLILRVPRWGQGRTERVAATLDYVRQSSLILVATIIAKDFSSDNPLKSPYVLQSRIPGCNLEVLWTDLSHSQRCTVAREIGRVIRGLMTLESPLTGHVEASSRDTETAELYTVVPFDLKNVDGDLFEEPEQQSSQVTGVPRVSQTTLDFFKCQIGRWRAVDVDRNAAMVDRTIGLWDGMLKVVEEMNDLGIFPAERHCLCHVDLHPRNIMVEVQPDGSLQVTGILDWDEAVVAPKFMACEPPGWLWGYDPDDVQHDGVLTWPYEMPGANDAPSTLAKQELKRILEDCAGPDYLSLAYGEQFRMSRGLFRIAMFGLTSSENYSAADRIIGDWQRLRHSLTQ</sequence>
<reference evidence="3" key="1">
    <citation type="submission" date="2021-03" db="EMBL/GenBank/DDBJ databases">
        <authorList>
            <person name="Tagirdzhanova G."/>
        </authorList>
    </citation>
    <scope>NUCLEOTIDE SEQUENCE</scope>
</reference>
<dbReference type="Proteomes" id="UP000664203">
    <property type="component" value="Unassembled WGS sequence"/>
</dbReference>
<dbReference type="SUPFAM" id="SSF56112">
    <property type="entry name" value="Protein kinase-like (PK-like)"/>
    <property type="match status" value="1"/>
</dbReference>
<dbReference type="InterPro" id="IPR002575">
    <property type="entry name" value="Aminoglycoside_PTrfase"/>
</dbReference>